<comment type="function">
    <text evidence="5">Part of the ABC transporter complex HmuTUV involved in hemin import. Responsible for energy coupling to the transport system.</text>
</comment>
<dbReference type="InterPro" id="IPR003593">
    <property type="entry name" value="AAA+_ATPase"/>
</dbReference>
<dbReference type="PROSITE" id="PS50893">
    <property type="entry name" value="ABC_TRANSPORTER_2"/>
    <property type="match status" value="1"/>
</dbReference>
<feature type="domain" description="ABC transporter" evidence="6">
    <location>
        <begin position="1"/>
        <end position="218"/>
    </location>
</feature>
<keyword evidence="8" id="KW-1185">Reference proteome</keyword>
<dbReference type="GO" id="GO:0005524">
    <property type="term" value="F:ATP binding"/>
    <property type="evidence" value="ECO:0007669"/>
    <property type="project" value="UniProtKB-KW"/>
</dbReference>
<dbReference type="Gene3D" id="3.40.50.300">
    <property type="entry name" value="P-loop containing nucleotide triphosphate hydrolases"/>
    <property type="match status" value="1"/>
</dbReference>
<evidence type="ECO:0000256" key="3">
    <source>
        <dbReference type="ARBA" id="ARBA00022840"/>
    </source>
</evidence>
<keyword evidence="3 7" id="KW-0067">ATP-binding</keyword>
<keyword evidence="1" id="KW-0813">Transport</keyword>
<reference evidence="8" key="1">
    <citation type="journal article" date="2019" name="Int. J. Syst. Evol. Microbiol.">
        <title>The Global Catalogue of Microorganisms (GCM) 10K type strain sequencing project: providing services to taxonomists for standard genome sequencing and annotation.</title>
        <authorList>
            <consortium name="The Broad Institute Genomics Platform"/>
            <consortium name="The Broad Institute Genome Sequencing Center for Infectious Disease"/>
            <person name="Wu L."/>
            <person name="Ma J."/>
        </authorList>
    </citation>
    <scope>NUCLEOTIDE SEQUENCE [LARGE SCALE GENOMIC DNA]</scope>
    <source>
        <strain evidence="8">JCM 17664</strain>
    </source>
</reference>
<dbReference type="Pfam" id="PF00005">
    <property type="entry name" value="ABC_tran"/>
    <property type="match status" value="1"/>
</dbReference>
<organism evidence="7 8">
    <name type="scientific">Compostibacter hankyongensis</name>
    <dbReference type="NCBI Taxonomy" id="1007089"/>
    <lineage>
        <taxon>Bacteria</taxon>
        <taxon>Pseudomonadati</taxon>
        <taxon>Bacteroidota</taxon>
        <taxon>Chitinophagia</taxon>
        <taxon>Chitinophagales</taxon>
        <taxon>Chitinophagaceae</taxon>
        <taxon>Compostibacter</taxon>
    </lineage>
</organism>
<evidence type="ECO:0000259" key="6">
    <source>
        <dbReference type="PROSITE" id="PS50893"/>
    </source>
</evidence>
<name>A0ABP8FR54_9BACT</name>
<dbReference type="CDD" id="cd03214">
    <property type="entry name" value="ABC_Iron-Siderophores_B12_Hemin"/>
    <property type="match status" value="1"/>
</dbReference>
<evidence type="ECO:0000256" key="1">
    <source>
        <dbReference type="ARBA" id="ARBA00022448"/>
    </source>
</evidence>
<protein>
    <submittedName>
        <fullName evidence="7">Heme ABC transporter ATP-binding protein</fullName>
    </submittedName>
</protein>
<evidence type="ECO:0000256" key="2">
    <source>
        <dbReference type="ARBA" id="ARBA00022741"/>
    </source>
</evidence>
<dbReference type="EMBL" id="BAABFN010000002">
    <property type="protein sequence ID" value="GAA4308991.1"/>
    <property type="molecule type" value="Genomic_DNA"/>
</dbReference>
<dbReference type="InterPro" id="IPR027417">
    <property type="entry name" value="P-loop_NTPase"/>
</dbReference>
<sequence length="261" mass="29489">MLTVVLGPNGAGKSTLLRILAGELRETYNRIRINGRLLEHFSPQEAALQRAVLTQHYSVNLPFSCEEIIMMGRYPHFRHAPAAPDMAIVRECMEETGVSAFAKRLFNTLSGGEQQRVQLTRVLTQLYPGTRKSSWRQKMLLLDEPTSSMDYPYQHRCMQLLRQLARKGCTVVAVLHDLNLAAQYADMILLLRDGHLLHDAAPAEVLQPHLVSLAYGMDIDVLHPDAYPFPLLLPALHDHSSITQPVKTNHYAYPHQPLAER</sequence>
<dbReference type="NCBIfam" id="NF010068">
    <property type="entry name" value="PRK13548.1"/>
    <property type="match status" value="1"/>
</dbReference>
<dbReference type="SMART" id="SM00382">
    <property type="entry name" value="AAA"/>
    <property type="match status" value="1"/>
</dbReference>
<comment type="caution">
    <text evidence="7">The sequence shown here is derived from an EMBL/GenBank/DDBJ whole genome shotgun (WGS) entry which is preliminary data.</text>
</comment>
<keyword evidence="2" id="KW-0547">Nucleotide-binding</keyword>
<dbReference type="PANTHER" id="PTHR42794:SF1">
    <property type="entry name" value="HEMIN IMPORT ATP-BINDING PROTEIN HMUV"/>
    <property type="match status" value="1"/>
</dbReference>
<evidence type="ECO:0000313" key="7">
    <source>
        <dbReference type="EMBL" id="GAA4308991.1"/>
    </source>
</evidence>
<proteinExistence type="predicted"/>
<evidence type="ECO:0000256" key="5">
    <source>
        <dbReference type="ARBA" id="ARBA00037066"/>
    </source>
</evidence>
<evidence type="ECO:0000313" key="8">
    <source>
        <dbReference type="Proteomes" id="UP001501207"/>
    </source>
</evidence>
<keyword evidence="4" id="KW-1278">Translocase</keyword>
<dbReference type="InterPro" id="IPR003439">
    <property type="entry name" value="ABC_transporter-like_ATP-bd"/>
</dbReference>
<dbReference type="Proteomes" id="UP001501207">
    <property type="component" value="Unassembled WGS sequence"/>
</dbReference>
<accession>A0ABP8FR54</accession>
<evidence type="ECO:0000256" key="4">
    <source>
        <dbReference type="ARBA" id="ARBA00022967"/>
    </source>
</evidence>
<dbReference type="PANTHER" id="PTHR42794">
    <property type="entry name" value="HEMIN IMPORT ATP-BINDING PROTEIN HMUV"/>
    <property type="match status" value="1"/>
</dbReference>
<gene>
    <name evidence="7" type="ORF">GCM10023143_16760</name>
</gene>
<dbReference type="SUPFAM" id="SSF52540">
    <property type="entry name" value="P-loop containing nucleoside triphosphate hydrolases"/>
    <property type="match status" value="1"/>
</dbReference>